<protein>
    <submittedName>
        <fullName evidence="2">Uncharacterized protein</fullName>
    </submittedName>
</protein>
<sequence>MSSATGEKSETTPLLLQPADPPPLKNLCETFLQERDQRSPELSAVCTLRNSDSSVWTISSQCVSSAEIQEHTPTTDSDPSMKLHRISERSSRISAALSGETEAL</sequence>
<dbReference type="OrthoDB" id="654191at2759"/>
<reference evidence="2 3" key="1">
    <citation type="submission" date="2020-03" db="EMBL/GenBank/DDBJ databases">
        <title>Dissostichus mawsoni Genome sequencing and assembly.</title>
        <authorList>
            <person name="Park H."/>
        </authorList>
    </citation>
    <scope>NUCLEOTIDE SEQUENCE [LARGE SCALE GENOMIC DNA]</scope>
    <source>
        <strain evidence="2">DM0001</strain>
        <tissue evidence="2">Muscle</tissue>
    </source>
</reference>
<name>A0A7J5Z3G6_DISMA</name>
<keyword evidence="3" id="KW-1185">Reference proteome</keyword>
<proteinExistence type="predicted"/>
<feature type="region of interest" description="Disordered" evidence="1">
    <location>
        <begin position="1"/>
        <end position="22"/>
    </location>
</feature>
<evidence type="ECO:0000256" key="1">
    <source>
        <dbReference type="SAM" id="MobiDB-lite"/>
    </source>
</evidence>
<comment type="caution">
    <text evidence="2">The sequence shown here is derived from an EMBL/GenBank/DDBJ whole genome shotgun (WGS) entry which is preliminary data.</text>
</comment>
<dbReference type="EMBL" id="JAAKFY010000006">
    <property type="protein sequence ID" value="KAF3855671.1"/>
    <property type="molecule type" value="Genomic_DNA"/>
</dbReference>
<dbReference type="Proteomes" id="UP000518266">
    <property type="component" value="Unassembled WGS sequence"/>
</dbReference>
<evidence type="ECO:0000313" key="2">
    <source>
        <dbReference type="EMBL" id="KAF3855671.1"/>
    </source>
</evidence>
<organism evidence="2 3">
    <name type="scientific">Dissostichus mawsoni</name>
    <name type="common">Antarctic cod</name>
    <dbReference type="NCBI Taxonomy" id="36200"/>
    <lineage>
        <taxon>Eukaryota</taxon>
        <taxon>Metazoa</taxon>
        <taxon>Chordata</taxon>
        <taxon>Craniata</taxon>
        <taxon>Vertebrata</taxon>
        <taxon>Euteleostomi</taxon>
        <taxon>Actinopterygii</taxon>
        <taxon>Neopterygii</taxon>
        <taxon>Teleostei</taxon>
        <taxon>Neoteleostei</taxon>
        <taxon>Acanthomorphata</taxon>
        <taxon>Eupercaria</taxon>
        <taxon>Perciformes</taxon>
        <taxon>Notothenioidei</taxon>
        <taxon>Nototheniidae</taxon>
        <taxon>Dissostichus</taxon>
    </lineage>
</organism>
<accession>A0A7J5Z3G6</accession>
<evidence type="ECO:0000313" key="3">
    <source>
        <dbReference type="Proteomes" id="UP000518266"/>
    </source>
</evidence>
<dbReference type="AlphaFoldDB" id="A0A7J5Z3G6"/>
<gene>
    <name evidence="2" type="ORF">F7725_016394</name>
</gene>